<comment type="caution">
    <text evidence="4">The sequence shown here is derived from an EMBL/GenBank/DDBJ whole genome shotgun (WGS) entry which is preliminary data.</text>
</comment>
<dbReference type="OrthoDB" id="2183194at2"/>
<dbReference type="InterPro" id="IPR010090">
    <property type="entry name" value="Phage_tape_meas"/>
</dbReference>
<feature type="coiled-coil region" evidence="2">
    <location>
        <begin position="688"/>
        <end position="715"/>
    </location>
</feature>
<gene>
    <name evidence="4" type="ORF">OEIGOIKO_03430</name>
</gene>
<dbReference type="Pfam" id="PF10145">
    <property type="entry name" value="PhageMin_Tail"/>
    <property type="match status" value="1"/>
</dbReference>
<dbReference type="PANTHER" id="PTHR37813">
    <property type="entry name" value="FELS-2 PROPHAGE PROTEIN"/>
    <property type="match status" value="1"/>
</dbReference>
<dbReference type="Proteomes" id="UP000287830">
    <property type="component" value="Unassembled WGS sequence"/>
</dbReference>
<evidence type="ECO:0000259" key="3">
    <source>
        <dbReference type="Pfam" id="PF10145"/>
    </source>
</evidence>
<organism evidence="4 5">
    <name type="scientific">Streptomyces chrestomyceticus JCM 4735</name>
    <dbReference type="NCBI Taxonomy" id="1306181"/>
    <lineage>
        <taxon>Bacteria</taxon>
        <taxon>Bacillati</taxon>
        <taxon>Actinomycetota</taxon>
        <taxon>Actinomycetes</taxon>
        <taxon>Kitasatosporales</taxon>
        <taxon>Streptomycetaceae</taxon>
        <taxon>Streptomyces</taxon>
    </lineage>
</organism>
<sequence length="1649" mass="169866">MSNYTLSVQMRADAAHLLSQVRQASRATRDLRRDTDALRSGLGRIDGGSRAAVAGLRSVGRSSHEAGAGLRRVGADGHASMSRLRHGVLSARRELHHLRGLVVGGGIVAGLAEIAKEGNEYQRSINKWGAVTGASGTEMVQAAAKARELGADLTLPGTSAAKAAEAMLELAKAGQTSTSSLANARAAMQLAAADNLSAADAARYLGDVMDQFGLSSNNAGRAADVLAASANAASGGLQDIYYAMSYTGPVAAQLGISIEDCSAAVAMLARSGILGSKAGTSLRGMLTNLAKPTAAARRGLAELNIEAWDSQGNFKGLRTVIEGLEKAQHRMSQKDFLAAASAVVGKPALAGAAALAHQGAASFDQMHTAIARTGAAGEIAASQTKGLSGAVSQLKTQWSNTGQVLYTSAAPGLEKVTRLLTAGLGAATPHIASGLDYLHDLYTLARPGLAKAASDEVDELTDSFSGLGKPIKDLALDTVAAGLNILVNVGRAGLRVLHNIGEAASPVAEAISDVASEAGGGASALDMVVTAANLASRGFGVLSGVLVPIGRVIAALVHGFAALPGPVQTAIAAMLLARRVTPMMQNLARTVTGPVVGAFRSAGAQMREQQQLAAANGREIGRMGAAFAVLENRVPVVGRMASAFRSANGPASGLARSLGAGLGGAARGLMGALGGPFGVAIAGAGVGLSMLADRQQQAAQEAAEHQQRISTLTQALRESNGAITDSVRATAAQSVMDTKVFDGKSRLVDVMRGAGVSVRQLTDAYLGQNGGLEALERSLRLTASANSDMQYTAAGAFRTYSEKGQVAYDAAKALGSVKGEMSQAAKDARDLADATGRSGSGASAALGPFGKFSDAMRRLSDTTSDADSRARALHDALNVLAGGSVNLSAAEARLNKAVSDAKDSLKGGVDEADGYRDALLNVDGSLSTVTRNGQKLYDTLQGLSTNSADAAQAAYEFAQSQGKSVPESLKAAQAEMAKARASAIATAEGYGLTAEQAAKLADAAGLVPANVSILLQTAGMEPVMAQLLAVQQTLKATPDRKTITVSSLDNEAREKLTSLGFKIKDLKDRTVQVTAPTVAARTSLDALISKLAATPGAKHVAVSSSTQATITSLDAVRQAVAGVPGGKTVTVAAPTGEARAQLEALGFKVTDVPGSKTVTITVPTGPATSSVSAIQQAINNLSGRTITNYVQTRYIGPQVNGVPLMKQADGGIVTYADGGTRENHVAQIAQGGEWRVWAEDETFGEAYIPFASSKRARSKTILEQVANRFGGTVTYHAAGGLSDWSYQPVGSTGLTVSDVVSKSQRKDKHGDEHFDLGLFERNLHSSVRTAQAWRSDLATVVRRAGSEVAKALEDMGEDGIALTRKMARGSNRYINDMAAQLRQLAGAARSSLADYTGQLAGAVKDATAFQNNLARLVGSGYGDLATRLAQQGDANAEALAAQAVKDNTKARQANQAAKDATKVLDGDQLTDLVKIISSLAKGRGLHAVAELAGLEEDRLIEVANLSTNQIRGTGKADRFLSDLVKANAGRAYADGGMWAPGIYSSPSPNGLIKFAERSTGGESYIPHAAAKRGRATAVLARTADRFGYDLAPRRLVDAAAGRARVVIVHQAPAIGSQTIHVRQSTSSANDIADVVAYQMRRAKRGGSLR</sequence>
<evidence type="ECO:0000256" key="2">
    <source>
        <dbReference type="SAM" id="Coils"/>
    </source>
</evidence>
<dbReference type="PANTHER" id="PTHR37813:SF1">
    <property type="entry name" value="FELS-2 PROPHAGE PROTEIN"/>
    <property type="match status" value="1"/>
</dbReference>
<evidence type="ECO:0000313" key="4">
    <source>
        <dbReference type="EMBL" id="GCD35684.1"/>
    </source>
</evidence>
<accession>A0A7U9KUL6</accession>
<dbReference type="GeneID" id="95622344"/>
<feature type="domain" description="Phage tail tape measure protein" evidence="3">
    <location>
        <begin position="144"/>
        <end position="345"/>
    </location>
</feature>
<keyword evidence="1" id="KW-1188">Viral release from host cell</keyword>
<protein>
    <submittedName>
        <fullName evidence="4">Phage tail tape measure protein TMP</fullName>
    </submittedName>
</protein>
<dbReference type="RefSeq" id="WP_125045557.1">
    <property type="nucleotide sequence ID" value="NZ_BHZC01000001.1"/>
</dbReference>
<proteinExistence type="predicted"/>
<name>A0A7U9KUL6_9ACTN</name>
<keyword evidence="2" id="KW-0175">Coiled coil</keyword>
<dbReference type="NCBIfam" id="TIGR01760">
    <property type="entry name" value="tape_meas_TP901"/>
    <property type="match status" value="1"/>
</dbReference>
<evidence type="ECO:0000313" key="5">
    <source>
        <dbReference type="Proteomes" id="UP000287830"/>
    </source>
</evidence>
<dbReference type="EMBL" id="BHZC01000001">
    <property type="protein sequence ID" value="GCD35684.1"/>
    <property type="molecule type" value="Genomic_DNA"/>
</dbReference>
<evidence type="ECO:0000256" key="1">
    <source>
        <dbReference type="ARBA" id="ARBA00022612"/>
    </source>
</evidence>
<reference evidence="4 5" key="1">
    <citation type="submission" date="2018-11" db="EMBL/GenBank/DDBJ databases">
        <title>Whole genome sequence of Streptomyces chrestomyceticus NBRC 13444(T).</title>
        <authorList>
            <person name="Komaki H."/>
            <person name="Tamura T."/>
        </authorList>
    </citation>
    <scope>NUCLEOTIDE SEQUENCE [LARGE SCALE GENOMIC DNA]</scope>
    <source>
        <strain evidence="4 5">NBRC 13444</strain>
    </source>
</reference>